<feature type="compositionally biased region" description="Polar residues" evidence="1">
    <location>
        <begin position="58"/>
        <end position="68"/>
    </location>
</feature>
<evidence type="ECO:0000313" key="2">
    <source>
        <dbReference type="EMBL" id="KAH0903859.1"/>
    </source>
</evidence>
<reference evidence="2 3" key="1">
    <citation type="submission" date="2021-05" db="EMBL/GenBank/DDBJ databases">
        <title>Genome Assembly of Synthetic Allotetraploid Brassica napus Reveals Homoeologous Exchanges between Subgenomes.</title>
        <authorList>
            <person name="Davis J.T."/>
        </authorList>
    </citation>
    <scope>NUCLEOTIDE SEQUENCE [LARGE SCALE GENOMIC DNA]</scope>
    <source>
        <strain evidence="3">cv. Da-Ae</strain>
        <tissue evidence="2">Seedling</tissue>
    </source>
</reference>
<dbReference type="EMBL" id="JAGKQM010000011">
    <property type="protein sequence ID" value="KAH0903859.1"/>
    <property type="molecule type" value="Genomic_DNA"/>
</dbReference>
<feature type="non-terminal residue" evidence="2">
    <location>
        <position position="1"/>
    </location>
</feature>
<evidence type="ECO:0000313" key="3">
    <source>
        <dbReference type="Proteomes" id="UP000824890"/>
    </source>
</evidence>
<feature type="compositionally biased region" description="Polar residues" evidence="1">
    <location>
        <begin position="29"/>
        <end position="49"/>
    </location>
</feature>
<sequence length="68" mass="7727">TMPLRMKIQSININSHVLDRLHHAETQPQISYKATTKSPFSLPLSSSNEHCQDRSDVVMSSAQNVRYT</sequence>
<proteinExistence type="predicted"/>
<gene>
    <name evidence="2" type="ORF">HID58_043362</name>
</gene>
<evidence type="ECO:0000256" key="1">
    <source>
        <dbReference type="SAM" id="MobiDB-lite"/>
    </source>
</evidence>
<feature type="region of interest" description="Disordered" evidence="1">
    <location>
        <begin position="29"/>
        <end position="68"/>
    </location>
</feature>
<organism evidence="2 3">
    <name type="scientific">Brassica napus</name>
    <name type="common">Rape</name>
    <dbReference type="NCBI Taxonomy" id="3708"/>
    <lineage>
        <taxon>Eukaryota</taxon>
        <taxon>Viridiplantae</taxon>
        <taxon>Streptophyta</taxon>
        <taxon>Embryophyta</taxon>
        <taxon>Tracheophyta</taxon>
        <taxon>Spermatophyta</taxon>
        <taxon>Magnoliopsida</taxon>
        <taxon>eudicotyledons</taxon>
        <taxon>Gunneridae</taxon>
        <taxon>Pentapetalae</taxon>
        <taxon>rosids</taxon>
        <taxon>malvids</taxon>
        <taxon>Brassicales</taxon>
        <taxon>Brassicaceae</taxon>
        <taxon>Brassiceae</taxon>
        <taxon>Brassica</taxon>
    </lineage>
</organism>
<name>A0ABQ8BGA3_BRANA</name>
<accession>A0ABQ8BGA3</accession>
<dbReference type="Proteomes" id="UP000824890">
    <property type="component" value="Unassembled WGS sequence"/>
</dbReference>
<comment type="caution">
    <text evidence="2">The sequence shown here is derived from an EMBL/GenBank/DDBJ whole genome shotgun (WGS) entry which is preliminary data.</text>
</comment>
<keyword evidence="3" id="KW-1185">Reference proteome</keyword>
<protein>
    <submittedName>
        <fullName evidence="2">Uncharacterized protein</fullName>
    </submittedName>
</protein>